<dbReference type="SUPFAM" id="SSF54631">
    <property type="entry name" value="CBS-domain pair"/>
    <property type="match status" value="1"/>
</dbReference>
<dbReference type="InterPro" id="IPR046342">
    <property type="entry name" value="CBS_dom_sf"/>
</dbReference>
<keyword evidence="3" id="KW-1185">Reference proteome</keyword>
<gene>
    <name evidence="2" type="ORF">H4W26_001184</name>
</gene>
<comment type="caution">
    <text evidence="2">The sequence shown here is derived from an EMBL/GenBank/DDBJ whole genome shotgun (WGS) entry which is preliminary data.</text>
</comment>
<dbReference type="Proteomes" id="UP000636579">
    <property type="component" value="Unassembled WGS sequence"/>
</dbReference>
<evidence type="ECO:0000313" key="3">
    <source>
        <dbReference type="Proteomes" id="UP000636579"/>
    </source>
</evidence>
<evidence type="ECO:0000313" key="2">
    <source>
        <dbReference type="EMBL" id="MBE1514429.1"/>
    </source>
</evidence>
<accession>A0ABR9J603</accession>
<name>A0ABR9J603_9MICC</name>
<dbReference type="EMBL" id="JADBEE010000001">
    <property type="protein sequence ID" value="MBE1514429.1"/>
    <property type="molecule type" value="Genomic_DNA"/>
</dbReference>
<dbReference type="Pfam" id="PF00571">
    <property type="entry name" value="CBS"/>
    <property type="match status" value="1"/>
</dbReference>
<proteinExistence type="predicted"/>
<organism evidence="2 3">
    <name type="scientific">Nesterenkonia halotolerans</name>
    <dbReference type="NCBI Taxonomy" id="225325"/>
    <lineage>
        <taxon>Bacteria</taxon>
        <taxon>Bacillati</taxon>
        <taxon>Actinomycetota</taxon>
        <taxon>Actinomycetes</taxon>
        <taxon>Micrococcales</taxon>
        <taxon>Micrococcaceae</taxon>
        <taxon>Nesterenkonia</taxon>
    </lineage>
</organism>
<reference evidence="2 3" key="1">
    <citation type="submission" date="2020-10" db="EMBL/GenBank/DDBJ databases">
        <title>Sequencing the genomes of 1000 actinobacteria strains.</title>
        <authorList>
            <person name="Klenk H.-P."/>
        </authorList>
    </citation>
    <scope>NUCLEOTIDE SEQUENCE [LARGE SCALE GENOMIC DNA]</scope>
    <source>
        <strain evidence="2 3">DSM 15474</strain>
    </source>
</reference>
<dbReference type="RefSeq" id="WP_192591178.1">
    <property type="nucleotide sequence ID" value="NZ_JADBEE010000001.1"/>
</dbReference>
<evidence type="ECO:0000259" key="1">
    <source>
        <dbReference type="Pfam" id="PF00571"/>
    </source>
</evidence>
<protein>
    <recommendedName>
        <fullName evidence="1">CBS domain-containing protein</fullName>
    </recommendedName>
</protein>
<dbReference type="InterPro" id="IPR000644">
    <property type="entry name" value="CBS_dom"/>
</dbReference>
<dbReference type="Gene3D" id="3.10.580.10">
    <property type="entry name" value="CBS-domain"/>
    <property type="match status" value="1"/>
</dbReference>
<sequence length="135" mass="14633">MAELMSPVEHTIVSTQPLGDAANLLRDSDAAVLVRDPSGHTKGLLAARDLAAHAAQNPEGWHQILCAAACPAGTGFLRAQQPVEGVLWLYRTEKVQPLPVLNGWKPVGILYPEPVFLWCAEQPDLDFPAPPQPRQ</sequence>
<feature type="domain" description="CBS" evidence="1">
    <location>
        <begin position="3"/>
        <end position="52"/>
    </location>
</feature>